<dbReference type="GO" id="GO:0016491">
    <property type="term" value="F:oxidoreductase activity"/>
    <property type="evidence" value="ECO:0007669"/>
    <property type="project" value="UniProtKB-KW"/>
</dbReference>
<evidence type="ECO:0000313" key="4">
    <source>
        <dbReference type="Proteomes" id="UP000176855"/>
    </source>
</evidence>
<dbReference type="Gene3D" id="3.40.50.720">
    <property type="entry name" value="NAD(P)-binding Rossmann-like Domain"/>
    <property type="match status" value="1"/>
</dbReference>
<dbReference type="PANTHER" id="PTHR43639">
    <property type="entry name" value="OXIDOREDUCTASE, SHORT-CHAIN DEHYDROGENASE/REDUCTASE FAMILY (AFU_ORTHOLOGUE AFUA_5G02870)"/>
    <property type="match status" value="1"/>
</dbReference>
<evidence type="ECO:0000313" key="3">
    <source>
        <dbReference type="EMBL" id="OGZ63849.1"/>
    </source>
</evidence>
<reference evidence="3 4" key="1">
    <citation type="journal article" date="2016" name="Nat. Commun.">
        <title>Thousands of microbial genomes shed light on interconnected biogeochemical processes in an aquifer system.</title>
        <authorList>
            <person name="Anantharaman K."/>
            <person name="Brown C.T."/>
            <person name="Hug L.A."/>
            <person name="Sharon I."/>
            <person name="Castelle C.J."/>
            <person name="Probst A.J."/>
            <person name="Thomas B.C."/>
            <person name="Singh A."/>
            <person name="Wilkins M.J."/>
            <person name="Karaoz U."/>
            <person name="Brodie E.L."/>
            <person name="Williams K.H."/>
            <person name="Hubbard S.S."/>
            <person name="Banfield J.F."/>
        </authorList>
    </citation>
    <scope>NUCLEOTIDE SEQUENCE [LARGE SCALE GENOMIC DNA]</scope>
</reference>
<dbReference type="InterPro" id="IPR002347">
    <property type="entry name" value="SDR_fam"/>
</dbReference>
<proteinExistence type="inferred from homology"/>
<dbReference type="STRING" id="1802202.A2730_00995"/>
<dbReference type="InterPro" id="IPR036291">
    <property type="entry name" value="NAD(P)-bd_dom_sf"/>
</dbReference>
<comment type="caution">
    <text evidence="3">The sequence shown here is derived from an EMBL/GenBank/DDBJ whole genome shotgun (WGS) entry which is preliminary data.</text>
</comment>
<keyword evidence="2" id="KW-0560">Oxidoreductase</keyword>
<name>A0A1G2HN79_9BACT</name>
<sequence length="235" mass="25886">MNLQNKVIILTGAARIGQHVAEELKKRGANLVIAYFKDPKEAALGFGMQADVSKKEDVQRVVEFTKEKFGQIDAVVHMAAIYEKSIWGELNEGHFEKNMNVIAKSAFLFGKIAGDEMLKNQGEIKGKMIFFSDWSVLARPYKDYLAYNAAKSAVVGLTKSFAKELAPSILVNAIAPGPMLRPPDLTDEENREVLAGTLLKRWGGPEEIVKGVCYLLESDFITGHILTIDGGRTIA</sequence>
<dbReference type="PANTHER" id="PTHR43639:SF1">
    <property type="entry name" value="SHORT-CHAIN DEHYDROGENASE_REDUCTASE FAMILY PROTEIN"/>
    <property type="match status" value="1"/>
</dbReference>
<dbReference type="Proteomes" id="UP000176855">
    <property type="component" value="Unassembled WGS sequence"/>
</dbReference>
<gene>
    <name evidence="3" type="ORF">A2730_00995</name>
</gene>
<accession>A0A1G2HN79</accession>
<dbReference type="AlphaFoldDB" id="A0A1G2HN79"/>
<dbReference type="SUPFAM" id="SSF51735">
    <property type="entry name" value="NAD(P)-binding Rossmann-fold domains"/>
    <property type="match status" value="1"/>
</dbReference>
<dbReference type="Pfam" id="PF13561">
    <property type="entry name" value="adh_short_C2"/>
    <property type="match status" value="1"/>
</dbReference>
<evidence type="ECO:0000256" key="1">
    <source>
        <dbReference type="ARBA" id="ARBA00006484"/>
    </source>
</evidence>
<organism evidence="3 4">
    <name type="scientific">Candidatus Staskawiczbacteria bacterium RIFCSPHIGHO2_01_FULL_39_25</name>
    <dbReference type="NCBI Taxonomy" id="1802202"/>
    <lineage>
        <taxon>Bacteria</taxon>
        <taxon>Candidatus Staskawicziibacteriota</taxon>
    </lineage>
</organism>
<dbReference type="PRINTS" id="PR00080">
    <property type="entry name" value="SDRFAMILY"/>
</dbReference>
<dbReference type="PRINTS" id="PR00081">
    <property type="entry name" value="GDHRDH"/>
</dbReference>
<evidence type="ECO:0008006" key="5">
    <source>
        <dbReference type="Google" id="ProtNLM"/>
    </source>
</evidence>
<dbReference type="EMBL" id="MHOO01000011">
    <property type="protein sequence ID" value="OGZ63849.1"/>
    <property type="molecule type" value="Genomic_DNA"/>
</dbReference>
<protein>
    <recommendedName>
        <fullName evidence="5">Short-chain dehydrogenase</fullName>
    </recommendedName>
</protein>
<comment type="similarity">
    <text evidence="1">Belongs to the short-chain dehydrogenases/reductases (SDR) family.</text>
</comment>
<evidence type="ECO:0000256" key="2">
    <source>
        <dbReference type="ARBA" id="ARBA00023002"/>
    </source>
</evidence>